<reference evidence="3" key="1">
    <citation type="journal article" date="2019" name="Int. J. Syst. Evol. Microbiol.">
        <title>The Global Catalogue of Microorganisms (GCM) 10K type strain sequencing project: providing services to taxonomists for standard genome sequencing and annotation.</title>
        <authorList>
            <consortium name="The Broad Institute Genomics Platform"/>
            <consortium name="The Broad Institute Genome Sequencing Center for Infectious Disease"/>
            <person name="Wu L."/>
            <person name="Ma J."/>
        </authorList>
    </citation>
    <scope>NUCLEOTIDE SEQUENCE [LARGE SCALE GENOMIC DNA]</scope>
    <source>
        <strain evidence="3">JCM 14545</strain>
    </source>
</reference>
<evidence type="ECO:0000313" key="2">
    <source>
        <dbReference type="EMBL" id="GAA1990496.1"/>
    </source>
</evidence>
<organism evidence="2 3">
    <name type="scientific">Amycolatopsis minnesotensis</name>
    <dbReference type="NCBI Taxonomy" id="337894"/>
    <lineage>
        <taxon>Bacteria</taxon>
        <taxon>Bacillati</taxon>
        <taxon>Actinomycetota</taxon>
        <taxon>Actinomycetes</taxon>
        <taxon>Pseudonocardiales</taxon>
        <taxon>Pseudonocardiaceae</taxon>
        <taxon>Amycolatopsis</taxon>
    </lineage>
</organism>
<feature type="region of interest" description="Disordered" evidence="1">
    <location>
        <begin position="23"/>
        <end position="42"/>
    </location>
</feature>
<keyword evidence="3" id="KW-1185">Reference proteome</keyword>
<accession>A0ABP5E402</accession>
<dbReference type="EMBL" id="BAAANN010000055">
    <property type="protein sequence ID" value="GAA1990496.1"/>
    <property type="molecule type" value="Genomic_DNA"/>
</dbReference>
<sequence>MRECDAAKGAFRDFDAANAPLASFPHSRAHAPKAPFRESDAAKGTFRDFDAANAPLTSFPHSRTHALLPHTSPEGALQGI</sequence>
<evidence type="ECO:0000256" key="1">
    <source>
        <dbReference type="SAM" id="MobiDB-lite"/>
    </source>
</evidence>
<proteinExistence type="predicted"/>
<gene>
    <name evidence="2" type="ORF">GCM10009754_81120</name>
</gene>
<protein>
    <submittedName>
        <fullName evidence="2">Uncharacterized protein</fullName>
    </submittedName>
</protein>
<dbReference type="Proteomes" id="UP001501116">
    <property type="component" value="Unassembled WGS sequence"/>
</dbReference>
<name>A0ABP5E402_9PSEU</name>
<feature type="region of interest" description="Disordered" evidence="1">
    <location>
        <begin position="60"/>
        <end position="80"/>
    </location>
</feature>
<evidence type="ECO:0000313" key="3">
    <source>
        <dbReference type="Proteomes" id="UP001501116"/>
    </source>
</evidence>
<comment type="caution">
    <text evidence="2">The sequence shown here is derived from an EMBL/GenBank/DDBJ whole genome shotgun (WGS) entry which is preliminary data.</text>
</comment>